<feature type="transmembrane region" description="Helical" evidence="5">
    <location>
        <begin position="34"/>
        <end position="54"/>
    </location>
</feature>
<feature type="transmembrane region" description="Helical" evidence="5">
    <location>
        <begin position="6"/>
        <end position="22"/>
    </location>
</feature>
<evidence type="ECO:0000313" key="8">
    <source>
        <dbReference type="Proteomes" id="UP001250662"/>
    </source>
</evidence>
<dbReference type="InterPro" id="IPR051533">
    <property type="entry name" value="WaaL-like"/>
</dbReference>
<evidence type="ECO:0000256" key="1">
    <source>
        <dbReference type="ARBA" id="ARBA00004141"/>
    </source>
</evidence>
<reference evidence="7 8" key="1">
    <citation type="submission" date="2023-09" db="EMBL/GenBank/DDBJ databases">
        <authorList>
            <person name="Rey-Velasco X."/>
        </authorList>
    </citation>
    <scope>NUCLEOTIDE SEQUENCE [LARGE SCALE GENOMIC DNA]</scope>
    <source>
        <strain evidence="7 8">P007</strain>
    </source>
</reference>
<keyword evidence="7" id="KW-0436">Ligase</keyword>
<dbReference type="Proteomes" id="UP001250662">
    <property type="component" value="Unassembled WGS sequence"/>
</dbReference>
<dbReference type="PANTHER" id="PTHR37422:SF17">
    <property type="entry name" value="O-ANTIGEN LIGASE"/>
    <property type="match status" value="1"/>
</dbReference>
<comment type="subcellular location">
    <subcellularLocation>
        <location evidence="1">Membrane</location>
        <topology evidence="1">Multi-pass membrane protein</topology>
    </subcellularLocation>
</comment>
<comment type="caution">
    <text evidence="7">The sequence shown here is derived from an EMBL/GenBank/DDBJ whole genome shotgun (WGS) entry which is preliminary data.</text>
</comment>
<feature type="transmembrane region" description="Helical" evidence="5">
    <location>
        <begin position="160"/>
        <end position="178"/>
    </location>
</feature>
<evidence type="ECO:0000256" key="2">
    <source>
        <dbReference type="ARBA" id="ARBA00022692"/>
    </source>
</evidence>
<keyword evidence="2 5" id="KW-0812">Transmembrane</keyword>
<evidence type="ECO:0000256" key="4">
    <source>
        <dbReference type="ARBA" id="ARBA00023136"/>
    </source>
</evidence>
<protein>
    <submittedName>
        <fullName evidence="7">O-antigen ligase family protein</fullName>
    </submittedName>
</protein>
<feature type="transmembrane region" description="Helical" evidence="5">
    <location>
        <begin position="369"/>
        <end position="384"/>
    </location>
</feature>
<keyword evidence="4 5" id="KW-0472">Membrane</keyword>
<feature type="transmembrane region" description="Helical" evidence="5">
    <location>
        <begin position="336"/>
        <end position="357"/>
    </location>
</feature>
<dbReference type="PANTHER" id="PTHR37422">
    <property type="entry name" value="TEICHURONIC ACID BIOSYNTHESIS PROTEIN TUAE"/>
    <property type="match status" value="1"/>
</dbReference>
<evidence type="ECO:0000256" key="3">
    <source>
        <dbReference type="ARBA" id="ARBA00022989"/>
    </source>
</evidence>
<dbReference type="EMBL" id="JAVRHU010000001">
    <property type="protein sequence ID" value="MDT0620505.1"/>
    <property type="molecule type" value="Genomic_DNA"/>
</dbReference>
<evidence type="ECO:0000256" key="5">
    <source>
        <dbReference type="SAM" id="Phobius"/>
    </source>
</evidence>
<keyword evidence="8" id="KW-1185">Reference proteome</keyword>
<feature type="transmembrane region" description="Helical" evidence="5">
    <location>
        <begin position="60"/>
        <end position="80"/>
    </location>
</feature>
<feature type="domain" description="O-antigen ligase-related" evidence="6">
    <location>
        <begin position="193"/>
        <end position="353"/>
    </location>
</feature>
<sequence>MPYSIISIIIVAFTFFSIWLFWDEGLDNFRLHGIAPFLYNSGFFILLCLTLFYSEDYGQGLKTLQASISILILPIVLIYFQPKYLERERNLIYIVFVGANFLYVLLLINYMFDNVTEFCYPELSELSIFQKYYYAKDVSFDFLLWCSENVNKTYLFVHKAYISLSFLFASILIIHMLSKGRNPNYGKILLIIALITFLFFVVYVYSIMNIFLMAVLLPLFVFFNLKKRKFLKMFISSFIMLCCIFIWNIGLKGTTGSKIKAFQAQIELLKKEKQNDGILERGLLNECNIALVRNNWIFGIGIGDVQTKLGECYVEKKEENDYFQKAFFNKMNSHNYYYLLLQSGGLFLLISFLIFAFYNIKLSIKHKHYTYLFFLILIMSNLFTENMLSRMYGVVFFSLFNNLFFAEIIEKRKINGG</sequence>
<dbReference type="Pfam" id="PF04932">
    <property type="entry name" value="Wzy_C"/>
    <property type="match status" value="1"/>
</dbReference>
<accession>A0ABU3BEB7</accession>
<evidence type="ECO:0000313" key="7">
    <source>
        <dbReference type="EMBL" id="MDT0620505.1"/>
    </source>
</evidence>
<evidence type="ECO:0000259" key="6">
    <source>
        <dbReference type="Pfam" id="PF04932"/>
    </source>
</evidence>
<name>A0ABU3BEB7_9FLAO</name>
<feature type="transmembrane region" description="Helical" evidence="5">
    <location>
        <begin position="390"/>
        <end position="409"/>
    </location>
</feature>
<keyword evidence="3 5" id="KW-1133">Transmembrane helix</keyword>
<feature type="transmembrane region" description="Helical" evidence="5">
    <location>
        <begin position="233"/>
        <end position="250"/>
    </location>
</feature>
<proteinExistence type="predicted"/>
<gene>
    <name evidence="7" type="ORF">RM520_02650</name>
</gene>
<dbReference type="InterPro" id="IPR007016">
    <property type="entry name" value="O-antigen_ligase-rel_domated"/>
</dbReference>
<feature type="transmembrane region" description="Helical" evidence="5">
    <location>
        <begin position="185"/>
        <end position="204"/>
    </location>
</feature>
<dbReference type="RefSeq" id="WP_311386869.1">
    <property type="nucleotide sequence ID" value="NZ_JAVRHU010000001.1"/>
</dbReference>
<feature type="transmembrane region" description="Helical" evidence="5">
    <location>
        <begin position="92"/>
        <end position="112"/>
    </location>
</feature>
<dbReference type="GO" id="GO:0016874">
    <property type="term" value="F:ligase activity"/>
    <property type="evidence" value="ECO:0007669"/>
    <property type="project" value="UniProtKB-KW"/>
</dbReference>
<organism evidence="7 8">
    <name type="scientific">Croceitalea vernalis</name>
    <dbReference type="NCBI Taxonomy" id="3075599"/>
    <lineage>
        <taxon>Bacteria</taxon>
        <taxon>Pseudomonadati</taxon>
        <taxon>Bacteroidota</taxon>
        <taxon>Flavobacteriia</taxon>
        <taxon>Flavobacteriales</taxon>
        <taxon>Flavobacteriaceae</taxon>
        <taxon>Croceitalea</taxon>
    </lineage>
</organism>